<gene>
    <name evidence="2" type="ORF">HNP98_003097</name>
</gene>
<proteinExistence type="predicted"/>
<organism evidence="2 3">
    <name type="scientific">Hymenobacter caeli</name>
    <dbReference type="NCBI Taxonomy" id="2735894"/>
    <lineage>
        <taxon>Bacteria</taxon>
        <taxon>Pseudomonadati</taxon>
        <taxon>Bacteroidota</taxon>
        <taxon>Cytophagia</taxon>
        <taxon>Cytophagales</taxon>
        <taxon>Hymenobacteraceae</taxon>
        <taxon>Hymenobacter</taxon>
    </lineage>
</organism>
<keyword evidence="1" id="KW-0732">Signal</keyword>
<sequence>MPTLKPALLVLALLLTGALHAAAQCRDPWVSQAIQQVYGRKPVGQGEACDCNIRLYNSGAWGSYNELVGYVQQLRQSGLQFGYAPLGSNSVLAVAQGKQVLAVAVFDASGNLVASGGGNLVASGGGNLVASGGGNLISQDGGGFTGLTKNTAGFAFGSNYGTLGAGQRRLPTSGKGALVIH</sequence>
<evidence type="ECO:0000313" key="3">
    <source>
        <dbReference type="Proteomes" id="UP000779507"/>
    </source>
</evidence>
<name>A0ABX2FTG5_9BACT</name>
<dbReference type="Proteomes" id="UP000779507">
    <property type="component" value="Unassembled WGS sequence"/>
</dbReference>
<dbReference type="RefSeq" id="WP_173811032.1">
    <property type="nucleotide sequence ID" value="NZ_JABSNP010000015.1"/>
</dbReference>
<feature type="signal peptide" evidence="1">
    <location>
        <begin position="1"/>
        <end position="21"/>
    </location>
</feature>
<accession>A0ABX2FTG5</accession>
<evidence type="ECO:0000313" key="2">
    <source>
        <dbReference type="EMBL" id="NRT20257.1"/>
    </source>
</evidence>
<protein>
    <submittedName>
        <fullName evidence="2">Uncharacterized protein</fullName>
    </submittedName>
</protein>
<dbReference type="EMBL" id="JABSNP010000015">
    <property type="protein sequence ID" value="NRT20257.1"/>
    <property type="molecule type" value="Genomic_DNA"/>
</dbReference>
<reference evidence="2 3" key="1">
    <citation type="submission" date="2020-05" db="EMBL/GenBank/DDBJ databases">
        <title>Genomic Encyclopedia of Type Strains, Phase IV (KMG-V): Genome sequencing to study the core and pangenomes of soil and plant-associated prokaryotes.</title>
        <authorList>
            <person name="Whitman W."/>
        </authorList>
    </citation>
    <scope>NUCLEOTIDE SEQUENCE [LARGE SCALE GENOMIC DNA]</scope>
    <source>
        <strain evidence="2 3">9A</strain>
    </source>
</reference>
<keyword evidence="3" id="KW-1185">Reference proteome</keyword>
<feature type="chain" id="PRO_5045579203" evidence="1">
    <location>
        <begin position="22"/>
        <end position="181"/>
    </location>
</feature>
<comment type="caution">
    <text evidence="2">The sequence shown here is derived from an EMBL/GenBank/DDBJ whole genome shotgun (WGS) entry which is preliminary data.</text>
</comment>
<evidence type="ECO:0000256" key="1">
    <source>
        <dbReference type="SAM" id="SignalP"/>
    </source>
</evidence>